<dbReference type="Pfam" id="PF18947">
    <property type="entry name" value="HAMP_2"/>
    <property type="match status" value="1"/>
</dbReference>
<dbReference type="Gene3D" id="1.20.120.1530">
    <property type="match status" value="1"/>
</dbReference>
<keyword evidence="5" id="KW-1133">Transmembrane helix</keyword>
<dbReference type="PANTHER" id="PTHR43531:SF14">
    <property type="entry name" value="METHYL-ACCEPTING CHEMOTAXIS PROTEIN I-RELATED"/>
    <property type="match status" value="1"/>
</dbReference>
<dbReference type="SMART" id="SM00283">
    <property type="entry name" value="MA"/>
    <property type="match status" value="1"/>
</dbReference>
<accession>A0ABV7VGA5</accession>
<name>A0ABV7VGA5_9PROT</name>
<feature type="transmembrane region" description="Helical" evidence="5">
    <location>
        <begin position="264"/>
        <end position="287"/>
    </location>
</feature>
<dbReference type="Proteomes" id="UP001595711">
    <property type="component" value="Unassembled WGS sequence"/>
</dbReference>
<dbReference type="PROSITE" id="PS50885">
    <property type="entry name" value="HAMP"/>
    <property type="match status" value="1"/>
</dbReference>
<evidence type="ECO:0000256" key="3">
    <source>
        <dbReference type="PROSITE-ProRule" id="PRU00284"/>
    </source>
</evidence>
<feature type="domain" description="HAMP" evidence="7">
    <location>
        <begin position="377"/>
        <end position="429"/>
    </location>
</feature>
<dbReference type="InterPro" id="IPR004089">
    <property type="entry name" value="MCPsignal_dom"/>
</dbReference>
<dbReference type="SUPFAM" id="SSF58104">
    <property type="entry name" value="Methyl-accepting chemotaxis protein (MCP) signaling domain"/>
    <property type="match status" value="1"/>
</dbReference>
<evidence type="ECO:0000256" key="2">
    <source>
        <dbReference type="ARBA" id="ARBA00029447"/>
    </source>
</evidence>
<keyword evidence="1" id="KW-0488">Methylation</keyword>
<comment type="caution">
    <text evidence="8">The sequence shown here is derived from an EMBL/GenBank/DDBJ whole genome shotgun (WGS) entry which is preliminary data.</text>
</comment>
<keyword evidence="3" id="KW-0807">Transducer</keyword>
<dbReference type="Pfam" id="PF00015">
    <property type="entry name" value="MCPsignal"/>
    <property type="match status" value="1"/>
</dbReference>
<dbReference type="PANTHER" id="PTHR43531">
    <property type="entry name" value="PROTEIN ICFG"/>
    <property type="match status" value="1"/>
</dbReference>
<evidence type="ECO:0000313" key="8">
    <source>
        <dbReference type="EMBL" id="MFC3675646.1"/>
    </source>
</evidence>
<proteinExistence type="inferred from homology"/>
<sequence length="678" mass="70522">MKISLTFVVGIALAAVLAASAGVGIYMSQRYEALVDDSTLQGDARVMRELAADQIWNEHFEKVTEVVQAIAQAGSLRAATQGSDGAGVAASLKAEFRSGAITSGEVAVIGATVYDLEMKPIGAEWLKAEVQPPMDRLKPLAAREGGARRNVVQFGWASPAGPVQTVVAAVGGFRPAGYIALHVDPLPQLKGLEKRLGMNVAVRPLGGPQTVLELTGVEATAGSKIVQAQTHLLAPDGSPIADILIGRDVAALHAGLLKTRLTSLGIFLIIAGGIAAVALLMVARYIAAVRRREAAREEADARMDAERETAEQAAAEREAAQRAAFEAERLAQEQRLEDAVAGIIDAATVGDLGRRIDTAALEGINRRLAEGINRLLGMTETAIRDVAAILARLADGDVSGRIEAAYEGLFGSLRDDTNALAEQLDRIAARLSEASGRVQEASGEISSGSLDLSQRTESQAAMIEETAASMHEVTATVKQNADNAQAANQLAAVARDTAEKGGNVVADAVAAVTRIEESAQKIADIVGLIDEIAFQTNLLALNASVEAARAGEAGKGFAVVAQEVRALAQRSANASKDIKGLISESNAQVKAGAGLVNQTGSSLTEIVTAVKKVSDIVAEIAAASGEQARGLEEVSSAVGSMDEMTQRNAALVEETAASARALADQAVALNEMLGFFKR</sequence>
<dbReference type="PROSITE" id="PS50111">
    <property type="entry name" value="CHEMOTAXIS_TRANSDUC_2"/>
    <property type="match status" value="1"/>
</dbReference>
<keyword evidence="5" id="KW-0812">Transmembrane</keyword>
<feature type="domain" description="Methyl-accepting transducer" evidence="6">
    <location>
        <begin position="434"/>
        <end position="663"/>
    </location>
</feature>
<reference evidence="9" key="1">
    <citation type="journal article" date="2019" name="Int. J. Syst. Evol. Microbiol.">
        <title>The Global Catalogue of Microorganisms (GCM) 10K type strain sequencing project: providing services to taxonomists for standard genome sequencing and annotation.</title>
        <authorList>
            <consortium name="The Broad Institute Genomics Platform"/>
            <consortium name="The Broad Institute Genome Sequencing Center for Infectious Disease"/>
            <person name="Wu L."/>
            <person name="Ma J."/>
        </authorList>
    </citation>
    <scope>NUCLEOTIDE SEQUENCE [LARGE SCALE GENOMIC DNA]</scope>
    <source>
        <strain evidence="9">KCTC 42182</strain>
    </source>
</reference>
<evidence type="ECO:0000259" key="7">
    <source>
        <dbReference type="PROSITE" id="PS50885"/>
    </source>
</evidence>
<dbReference type="EMBL" id="JBHRYJ010000001">
    <property type="protein sequence ID" value="MFC3675646.1"/>
    <property type="molecule type" value="Genomic_DNA"/>
</dbReference>
<evidence type="ECO:0000256" key="5">
    <source>
        <dbReference type="SAM" id="Phobius"/>
    </source>
</evidence>
<dbReference type="InterPro" id="IPR051310">
    <property type="entry name" value="MCP_chemotaxis"/>
</dbReference>
<protein>
    <submittedName>
        <fullName evidence="8">Methyl-accepting chemotaxis protein</fullName>
    </submittedName>
</protein>
<keyword evidence="4" id="KW-0175">Coiled coil</keyword>
<keyword evidence="9" id="KW-1185">Reference proteome</keyword>
<dbReference type="InterPro" id="IPR003660">
    <property type="entry name" value="HAMP_dom"/>
</dbReference>
<comment type="similarity">
    <text evidence="2">Belongs to the methyl-accepting chemotaxis (MCP) protein family.</text>
</comment>
<dbReference type="CDD" id="cd11386">
    <property type="entry name" value="MCP_signal"/>
    <property type="match status" value="1"/>
</dbReference>
<organism evidence="8 9">
    <name type="scientific">Ferrovibrio xuzhouensis</name>
    <dbReference type="NCBI Taxonomy" id="1576914"/>
    <lineage>
        <taxon>Bacteria</taxon>
        <taxon>Pseudomonadati</taxon>
        <taxon>Pseudomonadota</taxon>
        <taxon>Alphaproteobacteria</taxon>
        <taxon>Rhodospirillales</taxon>
        <taxon>Rhodospirillaceae</taxon>
        <taxon>Ferrovibrio</taxon>
    </lineage>
</organism>
<feature type="coiled-coil region" evidence="4">
    <location>
        <begin position="296"/>
        <end position="337"/>
    </location>
</feature>
<evidence type="ECO:0000256" key="1">
    <source>
        <dbReference type="ARBA" id="ARBA00022481"/>
    </source>
</evidence>
<evidence type="ECO:0000259" key="6">
    <source>
        <dbReference type="PROSITE" id="PS50111"/>
    </source>
</evidence>
<dbReference type="Gene3D" id="1.10.287.950">
    <property type="entry name" value="Methyl-accepting chemotaxis protein"/>
    <property type="match status" value="1"/>
</dbReference>
<gene>
    <name evidence="8" type="ORF">ACFOOQ_08835</name>
</gene>
<evidence type="ECO:0000313" key="9">
    <source>
        <dbReference type="Proteomes" id="UP001595711"/>
    </source>
</evidence>
<keyword evidence="5" id="KW-0472">Membrane</keyword>
<evidence type="ECO:0000256" key="4">
    <source>
        <dbReference type="SAM" id="Coils"/>
    </source>
</evidence>
<dbReference type="RefSeq" id="WP_379724603.1">
    <property type="nucleotide sequence ID" value="NZ_JBHRYJ010000001.1"/>
</dbReference>